<dbReference type="AlphaFoldDB" id="V9FS35"/>
<organism evidence="1 2">
    <name type="scientific">Phytophthora nicotianae P1569</name>
    <dbReference type="NCBI Taxonomy" id="1317065"/>
    <lineage>
        <taxon>Eukaryota</taxon>
        <taxon>Sar</taxon>
        <taxon>Stramenopiles</taxon>
        <taxon>Oomycota</taxon>
        <taxon>Peronosporomycetes</taxon>
        <taxon>Peronosporales</taxon>
        <taxon>Peronosporaceae</taxon>
        <taxon>Phytophthora</taxon>
    </lineage>
</organism>
<protein>
    <submittedName>
        <fullName evidence="1">Uncharacterized protein</fullName>
    </submittedName>
</protein>
<dbReference type="HOGENOM" id="CLU_2255515_0_0_1"/>
<accession>V9FS35</accession>
<sequence>MIRRRGRNGGGPGTNMVSLRQIGASGLRTCQFGGNPSLLDMEQQVEPASEPARVTRMYMYLAQLAKLGNREWLRHHTTPRAARASCSCMEAERQRVFWARQVPQ</sequence>
<dbReference type="Proteomes" id="UP000018721">
    <property type="component" value="Unassembled WGS sequence"/>
</dbReference>
<gene>
    <name evidence="1" type="ORF">F443_03221</name>
</gene>
<proteinExistence type="predicted"/>
<evidence type="ECO:0000313" key="2">
    <source>
        <dbReference type="Proteomes" id="UP000018721"/>
    </source>
</evidence>
<dbReference type="EMBL" id="ANIZ01000609">
    <property type="protein sequence ID" value="ETI53871.1"/>
    <property type="molecule type" value="Genomic_DNA"/>
</dbReference>
<keyword evidence="2" id="KW-1185">Reference proteome</keyword>
<name>V9FS35_PHYNI</name>
<comment type="caution">
    <text evidence="1">The sequence shown here is derived from an EMBL/GenBank/DDBJ whole genome shotgun (WGS) entry which is preliminary data.</text>
</comment>
<reference evidence="1 2" key="1">
    <citation type="submission" date="2013-11" db="EMBL/GenBank/DDBJ databases">
        <title>The Genome Sequence of Phytophthora parasitica P1569.</title>
        <authorList>
            <consortium name="The Broad Institute Genomics Platform"/>
            <person name="Russ C."/>
            <person name="Tyler B."/>
            <person name="Panabieres F."/>
            <person name="Shan W."/>
            <person name="Tripathy S."/>
            <person name="Grunwald N."/>
            <person name="Machado M."/>
            <person name="Johnson C.S."/>
            <person name="Arredondo F."/>
            <person name="Hong C."/>
            <person name="Coffey M."/>
            <person name="Young S.K."/>
            <person name="Zeng Q."/>
            <person name="Gargeya S."/>
            <person name="Fitzgerald M."/>
            <person name="Abouelleil A."/>
            <person name="Alvarado L."/>
            <person name="Chapman S.B."/>
            <person name="Gainer-Dewar J."/>
            <person name="Goldberg J."/>
            <person name="Griggs A."/>
            <person name="Gujja S."/>
            <person name="Hansen M."/>
            <person name="Howarth C."/>
            <person name="Imamovic A."/>
            <person name="Ireland A."/>
            <person name="Larimer J."/>
            <person name="McCowan C."/>
            <person name="Murphy C."/>
            <person name="Pearson M."/>
            <person name="Poon T.W."/>
            <person name="Priest M."/>
            <person name="Roberts A."/>
            <person name="Saif S."/>
            <person name="Shea T."/>
            <person name="Sykes S."/>
            <person name="Wortman J."/>
            <person name="Nusbaum C."/>
            <person name="Birren B."/>
        </authorList>
    </citation>
    <scope>NUCLEOTIDE SEQUENCE [LARGE SCALE GENOMIC DNA]</scope>
    <source>
        <strain evidence="1 2">P1569</strain>
    </source>
</reference>
<evidence type="ECO:0000313" key="1">
    <source>
        <dbReference type="EMBL" id="ETI53871.1"/>
    </source>
</evidence>